<dbReference type="EMBL" id="SAVB01000020">
    <property type="protein sequence ID" value="RWR46247.1"/>
    <property type="molecule type" value="Genomic_DNA"/>
</dbReference>
<proteinExistence type="inferred from homology"/>
<dbReference type="SUPFAM" id="SSF55961">
    <property type="entry name" value="Bet v1-like"/>
    <property type="match status" value="1"/>
</dbReference>
<dbReference type="Proteomes" id="UP000286594">
    <property type="component" value="Unassembled WGS sequence"/>
</dbReference>
<evidence type="ECO:0000313" key="4">
    <source>
        <dbReference type="Proteomes" id="UP000286594"/>
    </source>
</evidence>
<organism evidence="3 4">
    <name type="scientific">Paenirhodobacter ferrireducens</name>
    <dbReference type="NCBI Taxonomy" id="1215032"/>
    <lineage>
        <taxon>Bacteria</taxon>
        <taxon>Pseudomonadati</taxon>
        <taxon>Pseudomonadota</taxon>
        <taxon>Alphaproteobacteria</taxon>
        <taxon>Rhodobacterales</taxon>
        <taxon>Rhodobacter group</taxon>
        <taxon>Paenirhodobacter</taxon>
    </lineage>
</organism>
<protein>
    <submittedName>
        <fullName evidence="3">Activator of HSP90 ATPase</fullName>
    </submittedName>
</protein>
<keyword evidence="4" id="KW-1185">Reference proteome</keyword>
<dbReference type="Pfam" id="PF08327">
    <property type="entry name" value="AHSA1"/>
    <property type="match status" value="1"/>
</dbReference>
<dbReference type="InterPro" id="IPR013538">
    <property type="entry name" value="ASHA1/2-like_C"/>
</dbReference>
<sequence length="138" mass="15404">MGFEQVTIAATIAATPRTTWRAWTAPAHITRWNFAAPDWHCPHAEVDLRPGGRYLARMEAKDGSFGFDLEAVFDIVEPERRIAFTMPDGRRAETTFEAIGGGTRVSTTFDAETENPIEMQRAGWQAILDNFARYAAAL</sequence>
<feature type="domain" description="Activator of Hsp90 ATPase homologue 1/2-like C-terminal" evidence="2">
    <location>
        <begin position="14"/>
        <end position="135"/>
    </location>
</feature>
<gene>
    <name evidence="3" type="ORF">EOW65_14085</name>
</gene>
<evidence type="ECO:0000313" key="3">
    <source>
        <dbReference type="EMBL" id="RWR46247.1"/>
    </source>
</evidence>
<evidence type="ECO:0000259" key="2">
    <source>
        <dbReference type="Pfam" id="PF08327"/>
    </source>
</evidence>
<accession>A0A443LAR1</accession>
<comment type="similarity">
    <text evidence="1">Belongs to the AHA1 family.</text>
</comment>
<evidence type="ECO:0000256" key="1">
    <source>
        <dbReference type="ARBA" id="ARBA00006817"/>
    </source>
</evidence>
<reference evidence="3 4" key="1">
    <citation type="submission" date="2019-01" db="EMBL/GenBank/DDBJ databases">
        <title>Sinorhodobacter populi sp. nov. isolated from the symptomatic bark tissue of Populus euramericana canker.</title>
        <authorList>
            <person name="Xu G."/>
        </authorList>
    </citation>
    <scope>NUCLEOTIDE SEQUENCE [LARGE SCALE GENOMIC DNA]</scope>
    <source>
        <strain evidence="3 4">CCTCC AB2012026</strain>
    </source>
</reference>
<dbReference type="OrthoDB" id="9805228at2"/>
<name>A0A443LAR1_9RHOB</name>
<dbReference type="AlphaFoldDB" id="A0A443LAR1"/>
<dbReference type="InterPro" id="IPR023393">
    <property type="entry name" value="START-like_dom_sf"/>
</dbReference>
<dbReference type="RefSeq" id="WP_128150487.1">
    <property type="nucleotide sequence ID" value="NZ_SAVB01000020.1"/>
</dbReference>
<dbReference type="Gene3D" id="3.30.530.20">
    <property type="match status" value="1"/>
</dbReference>
<dbReference type="CDD" id="cd08897">
    <property type="entry name" value="SRPBCC_CalC_Aha1-like_4"/>
    <property type="match status" value="1"/>
</dbReference>
<comment type="caution">
    <text evidence="3">The sequence shown here is derived from an EMBL/GenBank/DDBJ whole genome shotgun (WGS) entry which is preliminary data.</text>
</comment>